<dbReference type="InterPro" id="IPR014729">
    <property type="entry name" value="Rossmann-like_a/b/a_fold"/>
</dbReference>
<evidence type="ECO:0000313" key="2">
    <source>
        <dbReference type="EMBL" id="SIN65696.1"/>
    </source>
</evidence>
<dbReference type="CDD" id="cd01994">
    <property type="entry name" value="AANH_PF0828-like"/>
    <property type="match status" value="1"/>
</dbReference>
<name>A0A1N6D4R4_9BACT</name>
<dbReference type="InterPro" id="IPR002761">
    <property type="entry name" value="Diphthami_syn_dom"/>
</dbReference>
<dbReference type="EMBL" id="FSRC01000001">
    <property type="protein sequence ID" value="SIN65696.1"/>
    <property type="molecule type" value="Genomic_DNA"/>
</dbReference>
<evidence type="ECO:0000259" key="1">
    <source>
        <dbReference type="Pfam" id="PF01902"/>
    </source>
</evidence>
<dbReference type="Gene3D" id="3.90.1490.10">
    <property type="entry name" value="putative n-type atp pyrophosphatase, domain 2"/>
    <property type="match status" value="1"/>
</dbReference>
<dbReference type="Pfam" id="PF01902">
    <property type="entry name" value="Diphthami_syn_2"/>
    <property type="match status" value="1"/>
</dbReference>
<evidence type="ECO:0000313" key="3">
    <source>
        <dbReference type="Proteomes" id="UP000185221"/>
    </source>
</evidence>
<reference evidence="3" key="1">
    <citation type="submission" date="2016-11" db="EMBL/GenBank/DDBJ databases">
        <authorList>
            <person name="Varghese N."/>
            <person name="Submissions S."/>
        </authorList>
    </citation>
    <scope>NUCLEOTIDE SEQUENCE [LARGE SCALE GENOMIC DNA]</scope>
    <source>
        <strain evidence="3">DSM 15292</strain>
    </source>
</reference>
<sequence>MSLNKAIFNWSGGKDSALALYKILQKKEFEVQTLLTSISQQFQRISMHGVRKELLVQQAKSIGLPLTIMEVPEMPTMESYETAMRNTLQPLVDQGAEASIFGDIFLEDLRSYRENKLAEIGLKGIFPIWKQPTPDLIREFIDLGFKTVTTCVNEKYLDQSFAGRVIDEDFLKELPKNVDPCGENGEFHTFVFDGPLFSNPISYSTGETVYRKYEAPKKENSNDCFQDDHKKEDPYDYGFWFTDLIPI</sequence>
<dbReference type="Proteomes" id="UP000185221">
    <property type="component" value="Unassembled WGS sequence"/>
</dbReference>
<dbReference type="RefSeq" id="WP_074222979.1">
    <property type="nucleotide sequence ID" value="NZ_FSRC01000001.1"/>
</dbReference>
<gene>
    <name evidence="2" type="ORF">SAMN05444394_0192</name>
</gene>
<organism evidence="2 3">
    <name type="scientific">Algoriphagus halophilus</name>
    <dbReference type="NCBI Taxonomy" id="226505"/>
    <lineage>
        <taxon>Bacteria</taxon>
        <taxon>Pseudomonadati</taxon>
        <taxon>Bacteroidota</taxon>
        <taxon>Cytophagia</taxon>
        <taxon>Cytophagales</taxon>
        <taxon>Cyclobacteriaceae</taxon>
        <taxon>Algoriphagus</taxon>
    </lineage>
</organism>
<keyword evidence="3" id="KW-1185">Reference proteome</keyword>
<dbReference type="OrthoDB" id="3572539at2"/>
<dbReference type="Gene3D" id="3.40.50.620">
    <property type="entry name" value="HUPs"/>
    <property type="match status" value="1"/>
</dbReference>
<dbReference type="SUPFAM" id="SSF52402">
    <property type="entry name" value="Adenine nucleotide alpha hydrolases-like"/>
    <property type="match status" value="1"/>
</dbReference>
<dbReference type="AlphaFoldDB" id="A0A1N6D4R4"/>
<dbReference type="PIRSF" id="PIRSF039123">
    <property type="entry name" value="Diphthamide_synthase"/>
    <property type="match status" value="1"/>
</dbReference>
<protein>
    <submittedName>
        <fullName evidence="2">MJ0570-related uncharacterized domain-containing protein</fullName>
    </submittedName>
</protein>
<dbReference type="NCBIfam" id="TIGR00290">
    <property type="entry name" value="MJ0570_dom"/>
    <property type="match status" value="1"/>
</dbReference>
<proteinExistence type="predicted"/>
<dbReference type="InterPro" id="IPR030662">
    <property type="entry name" value="DPH6/MJ0570"/>
</dbReference>
<feature type="domain" description="Diphthamide synthase" evidence="1">
    <location>
        <begin position="5"/>
        <end position="202"/>
    </location>
</feature>
<accession>A0A1N6D4R4</accession>
<dbReference type="STRING" id="226505.SAMN05444394_0192"/>